<proteinExistence type="predicted"/>
<dbReference type="RefSeq" id="WP_264282302.1">
    <property type="nucleotide sequence ID" value="NZ_CP107006.1"/>
</dbReference>
<protein>
    <submittedName>
        <fullName evidence="1">MepB family protein</fullName>
    </submittedName>
</protein>
<gene>
    <name evidence="1" type="ORF">MKQ68_04830</name>
</gene>
<name>A0ABY6J7Y2_9BACT</name>
<dbReference type="InterPro" id="IPR011235">
    <property type="entry name" value="MepB-like"/>
</dbReference>
<sequence>MSDHSHLEVIDQHKPAQEKHLSDALQRAIKSAYDPSGWRVEEVSLHTESQDYAACSFTLNCQHVQYREAKITPTKAGQFVTTWKRDENGITIPFDSKDAIDFFIIAVRKDDHFGQFIFPKKILAEKGIITHEDSEGKRGFRVYPPWDAAPNRQAVKSQEWQVLYFVKMDGDVDLRRLALLLTH</sequence>
<accession>A0ABY6J7Y2</accession>
<dbReference type="Pfam" id="PF08877">
    <property type="entry name" value="MepB-like"/>
    <property type="match status" value="1"/>
</dbReference>
<evidence type="ECO:0000313" key="2">
    <source>
        <dbReference type="Proteomes" id="UP001162741"/>
    </source>
</evidence>
<dbReference type="Proteomes" id="UP001162741">
    <property type="component" value="Chromosome"/>
</dbReference>
<organism evidence="1 2">
    <name type="scientific">Chitinophaga horti</name>
    <dbReference type="NCBI Taxonomy" id="2920382"/>
    <lineage>
        <taxon>Bacteria</taxon>
        <taxon>Pseudomonadati</taxon>
        <taxon>Bacteroidota</taxon>
        <taxon>Chitinophagia</taxon>
        <taxon>Chitinophagales</taxon>
        <taxon>Chitinophagaceae</taxon>
        <taxon>Chitinophaga</taxon>
    </lineage>
</organism>
<dbReference type="PIRSF" id="PIRSF032285">
    <property type="entry name" value="UCP032285"/>
    <property type="match status" value="1"/>
</dbReference>
<dbReference type="EMBL" id="CP107006">
    <property type="protein sequence ID" value="UYQ94412.1"/>
    <property type="molecule type" value="Genomic_DNA"/>
</dbReference>
<dbReference type="InterPro" id="IPR038231">
    <property type="entry name" value="MepB-like_sf"/>
</dbReference>
<reference evidence="1" key="1">
    <citation type="submission" date="2022-10" db="EMBL/GenBank/DDBJ databases">
        <title>Chitinophaga sp. nov., isolated from soil.</title>
        <authorList>
            <person name="Jeon C.O."/>
        </authorList>
    </citation>
    <scope>NUCLEOTIDE SEQUENCE</scope>
    <source>
        <strain evidence="1">R8</strain>
    </source>
</reference>
<dbReference type="Gene3D" id="3.40.1350.140">
    <property type="entry name" value="MepB-like"/>
    <property type="match status" value="1"/>
</dbReference>
<evidence type="ECO:0000313" key="1">
    <source>
        <dbReference type="EMBL" id="UYQ94412.1"/>
    </source>
</evidence>
<keyword evidence="2" id="KW-1185">Reference proteome</keyword>